<dbReference type="AlphaFoldDB" id="A0A0D9NHJ0"/>
<evidence type="ECO:0000313" key="2">
    <source>
        <dbReference type="Proteomes" id="UP000054544"/>
    </source>
</evidence>
<dbReference type="EMBL" id="KE384839">
    <property type="protein sequence ID" value="KJK73444.1"/>
    <property type="molecule type" value="Genomic_DNA"/>
</dbReference>
<name>A0A0D9NHJ0_METAN</name>
<dbReference type="Proteomes" id="UP000054544">
    <property type="component" value="Unassembled WGS sequence"/>
</dbReference>
<accession>A0A0D9NHJ0</accession>
<organism evidence="1 2">
    <name type="scientific">Metarhizium anisopliae BRIP 53293</name>
    <dbReference type="NCBI Taxonomy" id="1291518"/>
    <lineage>
        <taxon>Eukaryota</taxon>
        <taxon>Fungi</taxon>
        <taxon>Dikarya</taxon>
        <taxon>Ascomycota</taxon>
        <taxon>Pezizomycotina</taxon>
        <taxon>Sordariomycetes</taxon>
        <taxon>Hypocreomycetidae</taxon>
        <taxon>Hypocreales</taxon>
        <taxon>Clavicipitaceae</taxon>
        <taxon>Metarhizium</taxon>
    </lineage>
</organism>
<sequence>MPLSGDLTRLCAARIFEGNSSFRYGWRRFSLRSLMLRVPGLTGSSIALSASAISAHGTLCNRFHTIRISDEDRPMPRSLVCNSFPSSVCLISRRISCPLSWAGLEERVGGRGV</sequence>
<evidence type="ECO:0000313" key="1">
    <source>
        <dbReference type="EMBL" id="KJK73444.1"/>
    </source>
</evidence>
<protein>
    <submittedName>
        <fullName evidence="1">Uncharacterized protein</fullName>
    </submittedName>
</protein>
<proteinExistence type="predicted"/>
<gene>
    <name evidence="1" type="ORF">H634G_11331</name>
</gene>
<reference evidence="2" key="1">
    <citation type="journal article" date="2014" name="BMC Genomics">
        <title>The genome sequence of the biocontrol fungus Metarhizium anisopliae and comparative genomics of Metarhizium species.</title>
        <authorList>
            <person name="Pattemore J.A."/>
            <person name="Hane J.K."/>
            <person name="Williams A.H."/>
            <person name="Wilson B.A."/>
            <person name="Stodart B.J."/>
            <person name="Ash G.J."/>
        </authorList>
    </citation>
    <scope>NUCLEOTIDE SEQUENCE [LARGE SCALE GENOMIC DNA]</scope>
    <source>
        <strain evidence="2">BRIP 53293</strain>
    </source>
</reference>
<keyword evidence="2" id="KW-1185">Reference proteome</keyword>